<evidence type="ECO:0000313" key="1">
    <source>
        <dbReference type="EMBL" id="PTQ50931.1"/>
    </source>
</evidence>
<accession>A0A2T5G417</accession>
<comment type="caution">
    <text evidence="1">The sequence shown here is derived from an EMBL/GenBank/DDBJ whole genome shotgun (WGS) entry which is preliminary data.</text>
</comment>
<evidence type="ECO:0000313" key="2">
    <source>
        <dbReference type="Proteomes" id="UP000244180"/>
    </source>
</evidence>
<dbReference type="Proteomes" id="UP000244180">
    <property type="component" value="Unassembled WGS sequence"/>
</dbReference>
<name>A0A2T5G417_HYDSH</name>
<protein>
    <submittedName>
        <fullName evidence="1">Uncharacterized protein</fullName>
    </submittedName>
</protein>
<organism evidence="1 2">
    <name type="scientific">Hydrogenibacillus schlegelii</name>
    <name type="common">Bacillus schlegelii</name>
    <dbReference type="NCBI Taxonomy" id="1484"/>
    <lineage>
        <taxon>Bacteria</taxon>
        <taxon>Bacillati</taxon>
        <taxon>Bacillota</taxon>
        <taxon>Bacilli</taxon>
        <taxon>Bacillales</taxon>
        <taxon>Bacillales Family X. Incertae Sedis</taxon>
        <taxon>Hydrogenibacillus</taxon>
    </lineage>
</organism>
<reference evidence="1 2" key="1">
    <citation type="submission" date="2017-08" db="EMBL/GenBank/DDBJ databases">
        <title>Burning lignite coal seam in the remote Altai Mountains harbors a hydrogen-driven thermophilic microbial community.</title>
        <authorList>
            <person name="Kadnikov V.V."/>
            <person name="Mardanov A.V."/>
            <person name="Ivasenko D."/>
            <person name="Beletsky A.V."/>
            <person name="Karnachuk O.V."/>
            <person name="Ravin N.V."/>
        </authorList>
    </citation>
    <scope>NUCLEOTIDE SEQUENCE [LARGE SCALE GENOMIC DNA]</scope>
    <source>
        <strain evidence="1">AL33</strain>
    </source>
</reference>
<gene>
    <name evidence="1" type="ORF">HSCHL_2043</name>
</gene>
<proteinExistence type="predicted"/>
<sequence length="324" mass="35551">MMKVYMNREEKLGKGHVVVDRPEEADVVCVVPDPGYETALLVAADYELPTVVLSARDRKLRERALELGFPEKAIFVEKQNEIVCLDETPGLRYPIVRGGIRVKDLIPLLERAVRERWVAEPVVKLIDGDVVRVVDEAEPEPEKVPDAPDTDIIAELFGEQANVFAVIPNAGVDTARIAAAMARALSGVRVEASAEKRGPVAGEPYIHFDGNRLTGDQHELAVAETIVLEVRMPELIDALLGSKKARFVFVSGSDFRSHQTAASFIAQWTSVGGRLDAVFLIGDRDDNIAGTIKHRFPDIPIVRGIDGEHDLEEAIRELEVPAAG</sequence>
<dbReference type="EMBL" id="PEBV01000061">
    <property type="protein sequence ID" value="PTQ50931.1"/>
    <property type="molecule type" value="Genomic_DNA"/>
</dbReference>
<dbReference type="AlphaFoldDB" id="A0A2T5G417"/>